<dbReference type="OrthoDB" id="3078349at2"/>
<gene>
    <name evidence="2" type="ordered locus">Geob_0277</name>
</gene>
<dbReference type="EMBL" id="CP001390">
    <property type="protein sequence ID" value="ACM18648.1"/>
    <property type="molecule type" value="Genomic_DNA"/>
</dbReference>
<feature type="region of interest" description="Disordered" evidence="1">
    <location>
        <begin position="1"/>
        <end position="24"/>
    </location>
</feature>
<feature type="compositionally biased region" description="Low complexity" evidence="1">
    <location>
        <begin position="75"/>
        <end position="91"/>
    </location>
</feature>
<proteinExistence type="predicted"/>
<dbReference type="eggNOG" id="ENOG5033FKY">
    <property type="taxonomic scope" value="Bacteria"/>
</dbReference>
<keyword evidence="3" id="KW-1185">Reference proteome</keyword>
<protein>
    <recommendedName>
        <fullName evidence="4">DUF2795 domain-containing protein</fullName>
    </recommendedName>
</protein>
<dbReference type="Proteomes" id="UP000007721">
    <property type="component" value="Chromosome"/>
</dbReference>
<dbReference type="AlphaFoldDB" id="B9M990"/>
<reference evidence="2 3" key="1">
    <citation type="submission" date="2009-01" db="EMBL/GenBank/DDBJ databases">
        <title>Complete sequence of Geobacter sp. FRC-32.</title>
        <authorList>
            <consortium name="US DOE Joint Genome Institute"/>
            <person name="Lucas S."/>
            <person name="Copeland A."/>
            <person name="Lapidus A."/>
            <person name="Glavina del Rio T."/>
            <person name="Dalin E."/>
            <person name="Tice H."/>
            <person name="Bruce D."/>
            <person name="Goodwin L."/>
            <person name="Pitluck S."/>
            <person name="Saunders E."/>
            <person name="Brettin T."/>
            <person name="Detter J.C."/>
            <person name="Han C."/>
            <person name="Larimer F."/>
            <person name="Land M."/>
            <person name="Hauser L."/>
            <person name="Kyrpides N."/>
            <person name="Ovchinnikova G."/>
            <person name="Kostka J."/>
            <person name="Richardson P."/>
        </authorList>
    </citation>
    <scope>NUCLEOTIDE SEQUENCE [LARGE SCALE GENOMIC DNA]</scope>
    <source>
        <strain evidence="3">DSM 22248 / JCM 15807 / FRC-32</strain>
    </source>
</reference>
<dbReference type="KEGG" id="geo:Geob_0277"/>
<dbReference type="HOGENOM" id="CLU_2329730_0_0_7"/>
<dbReference type="STRING" id="316067.Geob_0277"/>
<dbReference type="Pfam" id="PF11387">
    <property type="entry name" value="DUF2795"/>
    <property type="match status" value="1"/>
</dbReference>
<dbReference type="InterPro" id="IPR021527">
    <property type="entry name" value="DUF2795"/>
</dbReference>
<feature type="region of interest" description="Disordered" evidence="1">
    <location>
        <begin position="61"/>
        <end position="91"/>
    </location>
</feature>
<evidence type="ECO:0000313" key="3">
    <source>
        <dbReference type="Proteomes" id="UP000007721"/>
    </source>
</evidence>
<feature type="compositionally biased region" description="Gly residues" evidence="1">
    <location>
        <begin position="1"/>
        <end position="12"/>
    </location>
</feature>
<accession>B9M990</accession>
<evidence type="ECO:0008006" key="4">
    <source>
        <dbReference type="Google" id="ProtNLM"/>
    </source>
</evidence>
<sequence length="91" mass="9942">MAPGNVGRGGGQSPANVTKNLKGISFPASKQDLIKHAQHEHADREVISQLQNFEEREYGSMADVMKSYGKEHQGSSRSKSSQQQSQQSKKG</sequence>
<evidence type="ECO:0000256" key="1">
    <source>
        <dbReference type="SAM" id="MobiDB-lite"/>
    </source>
</evidence>
<dbReference type="RefSeq" id="WP_012645377.1">
    <property type="nucleotide sequence ID" value="NC_011979.1"/>
</dbReference>
<evidence type="ECO:0000313" key="2">
    <source>
        <dbReference type="EMBL" id="ACM18648.1"/>
    </source>
</evidence>
<organism evidence="2 3">
    <name type="scientific">Geotalea daltonii (strain DSM 22248 / JCM 15807 / FRC-32)</name>
    <name type="common">Geobacter daltonii</name>
    <dbReference type="NCBI Taxonomy" id="316067"/>
    <lineage>
        <taxon>Bacteria</taxon>
        <taxon>Pseudomonadati</taxon>
        <taxon>Thermodesulfobacteriota</taxon>
        <taxon>Desulfuromonadia</taxon>
        <taxon>Geobacterales</taxon>
        <taxon>Geobacteraceae</taxon>
        <taxon>Geotalea</taxon>
    </lineage>
</organism>
<name>B9M990_GEODF</name>